<reference evidence="2" key="1">
    <citation type="submission" date="2022-07" db="EMBL/GenBank/DDBJ databases">
        <title>Taxonomy of Novel Oxalotrophic and Methylotrophic Bacteria.</title>
        <authorList>
            <person name="Sahin N."/>
            <person name="Tani A."/>
        </authorList>
    </citation>
    <scope>NUCLEOTIDE SEQUENCE</scope>
    <source>
        <strain evidence="2">AM327</strain>
    </source>
</reference>
<keyword evidence="1" id="KW-0732">Signal</keyword>
<sequence>MTQKPVTISLKQWALATLMLIALLCTQNATAQRKKVGSWKLAQHTTSSDSLTIKGAMFTKGVLGWKKVNEPVQVQVYSGKLLIASDLFIENPGTFNLRVNIKNIETSTIQVTFRAEHFAQIEITSLLPKDSDLEIYTEKISFRESRGYPVRNY</sequence>
<accession>A0A9W6B5N7</accession>
<evidence type="ECO:0000313" key="3">
    <source>
        <dbReference type="Proteomes" id="UP001143545"/>
    </source>
</evidence>
<gene>
    <name evidence="2" type="ORF">NBRC110019_20310</name>
</gene>
<feature type="signal peptide" evidence="1">
    <location>
        <begin position="1"/>
        <end position="31"/>
    </location>
</feature>
<keyword evidence="3" id="KW-1185">Reference proteome</keyword>
<comment type="caution">
    <text evidence="2">The sequence shown here is derived from an EMBL/GenBank/DDBJ whole genome shotgun (WGS) entry which is preliminary data.</text>
</comment>
<evidence type="ECO:0000313" key="2">
    <source>
        <dbReference type="EMBL" id="GLB52991.1"/>
    </source>
</evidence>
<dbReference type="Proteomes" id="UP001143545">
    <property type="component" value="Unassembled WGS sequence"/>
</dbReference>
<dbReference type="RefSeq" id="WP_281754603.1">
    <property type="nucleotide sequence ID" value="NZ_BRVP01000013.1"/>
</dbReference>
<dbReference type="AlphaFoldDB" id="A0A9W6B5N7"/>
<proteinExistence type="predicted"/>
<organism evidence="2 3">
    <name type="scientific">Neptunitalea chrysea</name>
    <dbReference type="NCBI Taxonomy" id="1647581"/>
    <lineage>
        <taxon>Bacteria</taxon>
        <taxon>Pseudomonadati</taxon>
        <taxon>Bacteroidota</taxon>
        <taxon>Flavobacteriia</taxon>
        <taxon>Flavobacteriales</taxon>
        <taxon>Flavobacteriaceae</taxon>
        <taxon>Neptunitalea</taxon>
    </lineage>
</organism>
<protein>
    <submittedName>
        <fullName evidence="2">Uncharacterized protein</fullName>
    </submittedName>
</protein>
<feature type="chain" id="PRO_5040940365" evidence="1">
    <location>
        <begin position="32"/>
        <end position="153"/>
    </location>
</feature>
<name>A0A9W6B5N7_9FLAO</name>
<dbReference type="EMBL" id="BRVP01000013">
    <property type="protein sequence ID" value="GLB52991.1"/>
    <property type="molecule type" value="Genomic_DNA"/>
</dbReference>
<evidence type="ECO:0000256" key="1">
    <source>
        <dbReference type="SAM" id="SignalP"/>
    </source>
</evidence>